<comment type="caution">
    <text evidence="2">The sequence shown here is derived from an EMBL/GenBank/DDBJ whole genome shotgun (WGS) entry which is preliminary data.</text>
</comment>
<evidence type="ECO:0000259" key="1">
    <source>
        <dbReference type="Pfam" id="PF13001"/>
    </source>
</evidence>
<accession>A0AAV5TD97</accession>
<dbReference type="GO" id="GO:0060090">
    <property type="term" value="F:molecular adaptor activity"/>
    <property type="evidence" value="ECO:0007669"/>
    <property type="project" value="InterPro"/>
</dbReference>
<dbReference type="Proteomes" id="UP001432027">
    <property type="component" value="Unassembled WGS sequence"/>
</dbReference>
<dbReference type="GO" id="GO:0043248">
    <property type="term" value="P:proteasome assembly"/>
    <property type="evidence" value="ECO:0007669"/>
    <property type="project" value="InterPro"/>
</dbReference>
<dbReference type="Pfam" id="PF13001">
    <property type="entry name" value="ECM29_N"/>
    <property type="match status" value="1"/>
</dbReference>
<name>A0AAV5TD97_9BILA</name>
<dbReference type="InterPro" id="IPR024372">
    <property type="entry name" value="Ecm29_N"/>
</dbReference>
<keyword evidence="3" id="KW-1185">Reference proteome</keyword>
<proteinExistence type="predicted"/>
<reference evidence="2" key="1">
    <citation type="submission" date="2023-10" db="EMBL/GenBank/DDBJ databases">
        <title>Genome assembly of Pristionchus species.</title>
        <authorList>
            <person name="Yoshida K."/>
            <person name="Sommer R.J."/>
        </authorList>
    </citation>
    <scope>NUCLEOTIDE SEQUENCE</scope>
    <source>
        <strain evidence="2">RS0144</strain>
    </source>
</reference>
<protein>
    <recommendedName>
        <fullName evidence="1">Proteasome component Ecm29 N-terminal domain-containing protein</fullName>
    </recommendedName>
</protein>
<evidence type="ECO:0000313" key="2">
    <source>
        <dbReference type="EMBL" id="GMS90405.1"/>
    </source>
</evidence>
<gene>
    <name evidence="2" type="ORF">PENTCL1PPCAC_12580</name>
</gene>
<dbReference type="AlphaFoldDB" id="A0AAV5TD97"/>
<organism evidence="2 3">
    <name type="scientific">Pristionchus entomophagus</name>
    <dbReference type="NCBI Taxonomy" id="358040"/>
    <lineage>
        <taxon>Eukaryota</taxon>
        <taxon>Metazoa</taxon>
        <taxon>Ecdysozoa</taxon>
        <taxon>Nematoda</taxon>
        <taxon>Chromadorea</taxon>
        <taxon>Rhabditida</taxon>
        <taxon>Rhabditina</taxon>
        <taxon>Diplogasteromorpha</taxon>
        <taxon>Diplogasteroidea</taxon>
        <taxon>Neodiplogasteridae</taxon>
        <taxon>Pristionchus</taxon>
    </lineage>
</organism>
<sequence>MYRSIRGHCCEYTVHKMSEAMDVSESMKEDTVAVENEGEVEVTFFRLTMISTNRGLQSFTDKYLVPILGTASSDLPFLVKINELLTHYNKRVRGNSAIRLPVEGLVRLIQDGNQMHFCLSIIYLRWAIERAEGVERVKALPPMMTAVGMRESRAERLEALSIMVPALNDLASMEKNAWPEELIPLLSSDASIRDATVRWMETVLLFQAQTKSVNFKFYSFKFY</sequence>
<evidence type="ECO:0000313" key="3">
    <source>
        <dbReference type="Proteomes" id="UP001432027"/>
    </source>
</evidence>
<feature type="domain" description="Proteasome component Ecm29 N-terminal" evidence="1">
    <location>
        <begin position="41"/>
        <end position="211"/>
    </location>
</feature>
<dbReference type="EMBL" id="BTSX01000003">
    <property type="protein sequence ID" value="GMS90405.1"/>
    <property type="molecule type" value="Genomic_DNA"/>
</dbReference>